<accession>A0ABD1HXB4</accession>
<dbReference type="PANTHER" id="PTHR22930">
    <property type="match status" value="1"/>
</dbReference>
<dbReference type="Proteomes" id="UP001567538">
    <property type="component" value="Unassembled WGS sequence"/>
</dbReference>
<evidence type="ECO:0000313" key="3">
    <source>
        <dbReference type="Proteomes" id="UP001567538"/>
    </source>
</evidence>
<dbReference type="InterPro" id="IPR058353">
    <property type="entry name" value="DUF8040"/>
</dbReference>
<gene>
    <name evidence="2" type="ORF">AAHA92_10162</name>
</gene>
<dbReference type="AlphaFoldDB" id="A0ABD1HXB4"/>
<keyword evidence="3" id="KW-1185">Reference proteome</keyword>
<dbReference type="InterPro" id="IPR045249">
    <property type="entry name" value="HARBI1-like"/>
</dbReference>
<evidence type="ECO:0000313" key="2">
    <source>
        <dbReference type="EMBL" id="KAL1559868.1"/>
    </source>
</evidence>
<proteinExistence type="predicted"/>
<evidence type="ECO:0000259" key="1">
    <source>
        <dbReference type="Pfam" id="PF26138"/>
    </source>
</evidence>
<protein>
    <recommendedName>
        <fullName evidence="1">DUF8040 domain-containing protein</fullName>
    </recommendedName>
</protein>
<sequence>MDRNTFGQLCCLLSEGGGLRPSKVIGVVEQVAIFVGVLAHHKKNQVVGFDFWRSGATVSRYMHKVLGAVLNLHSVLLAKPTRVPDNFDDPNWKWFKGCLGALDVEANLEEACFPYTIDEESVASDYVESVEPSDEWSQFRDDITSEMWNSR</sequence>
<reference evidence="2 3" key="1">
    <citation type="submission" date="2024-06" db="EMBL/GenBank/DDBJ databases">
        <title>A chromosome level genome sequence of Diviner's sage (Salvia divinorum).</title>
        <authorList>
            <person name="Ford S.A."/>
            <person name="Ro D.-K."/>
            <person name="Ness R.W."/>
            <person name="Phillips M.A."/>
        </authorList>
    </citation>
    <scope>NUCLEOTIDE SEQUENCE [LARGE SCALE GENOMIC DNA]</scope>
    <source>
        <strain evidence="2">SAF-2024a</strain>
        <tissue evidence="2">Leaf</tissue>
    </source>
</reference>
<dbReference type="Pfam" id="PF26138">
    <property type="entry name" value="DUF8040"/>
    <property type="match status" value="1"/>
</dbReference>
<comment type="caution">
    <text evidence="2">The sequence shown here is derived from an EMBL/GenBank/DDBJ whole genome shotgun (WGS) entry which is preliminary data.</text>
</comment>
<dbReference type="EMBL" id="JBEAFC010000004">
    <property type="protein sequence ID" value="KAL1559868.1"/>
    <property type="molecule type" value="Genomic_DNA"/>
</dbReference>
<name>A0ABD1HXB4_SALDI</name>
<dbReference type="PANTHER" id="PTHR22930:SF293">
    <property type="entry name" value="PROTEIN ALP1-LIKE"/>
    <property type="match status" value="1"/>
</dbReference>
<feature type="domain" description="DUF8040" evidence="1">
    <location>
        <begin position="1"/>
        <end position="70"/>
    </location>
</feature>
<organism evidence="2 3">
    <name type="scientific">Salvia divinorum</name>
    <name type="common">Maria pastora</name>
    <name type="synonym">Diviner's sage</name>
    <dbReference type="NCBI Taxonomy" id="28513"/>
    <lineage>
        <taxon>Eukaryota</taxon>
        <taxon>Viridiplantae</taxon>
        <taxon>Streptophyta</taxon>
        <taxon>Embryophyta</taxon>
        <taxon>Tracheophyta</taxon>
        <taxon>Spermatophyta</taxon>
        <taxon>Magnoliopsida</taxon>
        <taxon>eudicotyledons</taxon>
        <taxon>Gunneridae</taxon>
        <taxon>Pentapetalae</taxon>
        <taxon>asterids</taxon>
        <taxon>lamiids</taxon>
        <taxon>Lamiales</taxon>
        <taxon>Lamiaceae</taxon>
        <taxon>Nepetoideae</taxon>
        <taxon>Mentheae</taxon>
        <taxon>Salviinae</taxon>
        <taxon>Salvia</taxon>
        <taxon>Salvia subgen. Calosphace</taxon>
    </lineage>
</organism>